<dbReference type="EMBL" id="CP013023">
    <property type="protein sequence ID" value="ANF97833.1"/>
    <property type="molecule type" value="Genomic_DNA"/>
</dbReference>
<reference evidence="1 2" key="2">
    <citation type="journal article" date="2016" name="Int. J. Syst. Evol. Microbiol.">
        <title>Paenibacillus bovis sp. nov., isolated from raw yak (Bos grunniens) milk.</title>
        <authorList>
            <person name="Gao C."/>
            <person name="Han J."/>
            <person name="Liu Z."/>
            <person name="Xu X."/>
            <person name="Hang F."/>
            <person name="Wu Z."/>
        </authorList>
    </citation>
    <scope>NUCLEOTIDE SEQUENCE [LARGE SCALE GENOMIC DNA]</scope>
    <source>
        <strain evidence="1 2">BD3526</strain>
    </source>
</reference>
<organism evidence="1 2">
    <name type="scientific">Paenibacillus bovis</name>
    <dbReference type="NCBI Taxonomy" id="1616788"/>
    <lineage>
        <taxon>Bacteria</taxon>
        <taxon>Bacillati</taxon>
        <taxon>Bacillota</taxon>
        <taxon>Bacilli</taxon>
        <taxon>Bacillales</taxon>
        <taxon>Paenibacillaceae</taxon>
        <taxon>Paenibacillus</taxon>
    </lineage>
</organism>
<dbReference type="RefSeq" id="WP_060535926.1">
    <property type="nucleotide sequence ID" value="NZ_CP013023.1"/>
</dbReference>
<gene>
    <name evidence="1" type="ORF">AR543_18650</name>
</gene>
<dbReference type="Proteomes" id="UP000078148">
    <property type="component" value="Chromosome"/>
</dbReference>
<keyword evidence="2" id="KW-1185">Reference proteome</keyword>
<dbReference type="InterPro" id="IPR029058">
    <property type="entry name" value="AB_hydrolase_fold"/>
</dbReference>
<sequence length="203" mass="23384">MKLEILTVPSFWEIDLQQKYYQLYEGNKKLVVLFPGMNYPCNKSVLHFAGTSAMQSGFDLMALEYGYQAARTELDMNDLQRLVDDSYESVKQVIGKYDQVVFISKSLGTVIAGEVHQRLGISVKHLFLTPLKDTIHYINKWSGVVVYGTEDQMFNADWVSQMDTEIKVFEILHAKHSLETDDVKESVEILNQLVHIYMTFLNE</sequence>
<dbReference type="PIRSF" id="PIRSF033634">
    <property type="entry name" value="UCP033634"/>
    <property type="match status" value="1"/>
</dbReference>
<dbReference type="InterPro" id="IPR017018">
    <property type="entry name" value="UCP033634"/>
</dbReference>
<dbReference type="AlphaFoldDB" id="A0A172ZJW6"/>
<reference evidence="2" key="1">
    <citation type="submission" date="2015-10" db="EMBL/GenBank/DDBJ databases">
        <title>Genome of Paenibacillus bovis sp. nov.</title>
        <authorList>
            <person name="Wu Z."/>
            <person name="Gao C."/>
            <person name="Liu Z."/>
            <person name="Zheng H."/>
        </authorList>
    </citation>
    <scope>NUCLEOTIDE SEQUENCE [LARGE SCALE GENOMIC DNA]</scope>
    <source>
        <strain evidence="2">BD3526</strain>
    </source>
</reference>
<dbReference type="ESTHER" id="9bacl-a0a172zjw6">
    <property type="family name" value="UCP033634"/>
</dbReference>
<dbReference type="KEGG" id="pbv:AR543_18650"/>
<evidence type="ECO:0008006" key="3">
    <source>
        <dbReference type="Google" id="ProtNLM"/>
    </source>
</evidence>
<dbReference type="SUPFAM" id="SSF53474">
    <property type="entry name" value="alpha/beta-Hydrolases"/>
    <property type="match status" value="1"/>
</dbReference>
<accession>A0A172ZJW6</accession>
<dbReference type="STRING" id="1616788.AR543_18650"/>
<dbReference type="Gene3D" id="3.40.50.1820">
    <property type="entry name" value="alpha/beta hydrolase"/>
    <property type="match status" value="1"/>
</dbReference>
<dbReference type="OrthoDB" id="1908495at2"/>
<protein>
    <recommendedName>
        <fullName evidence="3">Alpha/beta hydrolase</fullName>
    </recommendedName>
</protein>
<proteinExistence type="predicted"/>
<evidence type="ECO:0000313" key="1">
    <source>
        <dbReference type="EMBL" id="ANF97833.1"/>
    </source>
</evidence>
<name>A0A172ZJW6_9BACL</name>
<evidence type="ECO:0000313" key="2">
    <source>
        <dbReference type="Proteomes" id="UP000078148"/>
    </source>
</evidence>